<gene>
    <name evidence="1" type="ORF">OIU79_030830</name>
</gene>
<dbReference type="EMBL" id="JAPFFK010000009">
    <property type="protein sequence ID" value="KAJ6744566.1"/>
    <property type="molecule type" value="Genomic_DNA"/>
</dbReference>
<reference evidence="1" key="1">
    <citation type="submission" date="2022-11" db="EMBL/GenBank/DDBJ databases">
        <authorList>
            <person name="Hyden B.L."/>
            <person name="Feng K."/>
            <person name="Yates T."/>
            <person name="Jawdy S."/>
            <person name="Smart L.B."/>
            <person name="Muchero W."/>
        </authorList>
    </citation>
    <scope>NUCLEOTIDE SEQUENCE</scope>
    <source>
        <tissue evidence="1">Shoot tip</tissue>
    </source>
</reference>
<keyword evidence="2" id="KW-1185">Reference proteome</keyword>
<dbReference type="AlphaFoldDB" id="A0A9Q0ZS00"/>
<accession>A0A9Q0ZS00</accession>
<evidence type="ECO:0000313" key="2">
    <source>
        <dbReference type="Proteomes" id="UP001151532"/>
    </source>
</evidence>
<reference evidence="1" key="2">
    <citation type="journal article" date="2023" name="Int. J. Mol. Sci.">
        <title>De Novo Assembly and Annotation of 11 Diverse Shrub Willow (Salix) Genomes Reveals Novel Gene Organization in Sex-Linked Regions.</title>
        <authorList>
            <person name="Hyden B."/>
            <person name="Feng K."/>
            <person name="Yates T.B."/>
            <person name="Jawdy S."/>
            <person name="Cereghino C."/>
            <person name="Smart L.B."/>
            <person name="Muchero W."/>
        </authorList>
    </citation>
    <scope>NUCLEOTIDE SEQUENCE</scope>
    <source>
        <tissue evidence="1">Shoot tip</tissue>
    </source>
</reference>
<proteinExistence type="predicted"/>
<organism evidence="1 2">
    <name type="scientific">Salix purpurea</name>
    <name type="common">Purple osier willow</name>
    <dbReference type="NCBI Taxonomy" id="77065"/>
    <lineage>
        <taxon>Eukaryota</taxon>
        <taxon>Viridiplantae</taxon>
        <taxon>Streptophyta</taxon>
        <taxon>Embryophyta</taxon>
        <taxon>Tracheophyta</taxon>
        <taxon>Spermatophyta</taxon>
        <taxon>Magnoliopsida</taxon>
        <taxon>eudicotyledons</taxon>
        <taxon>Gunneridae</taxon>
        <taxon>Pentapetalae</taxon>
        <taxon>rosids</taxon>
        <taxon>fabids</taxon>
        <taxon>Malpighiales</taxon>
        <taxon>Salicaceae</taxon>
        <taxon>Saliceae</taxon>
        <taxon>Salix</taxon>
    </lineage>
</organism>
<evidence type="ECO:0000313" key="1">
    <source>
        <dbReference type="EMBL" id="KAJ6744566.1"/>
    </source>
</evidence>
<sequence>MLVGKSQGHRNHHFLQFQSPLRQPAVLELGPGCLSKTLYLHQTKMSAAQAQTRPSPNPACLQQITDRPTIHSSSLHHNPPCSGNGIFLLLFTVLEFLHEDHPVRQLGLSLLPFFHQARPLLHRRRLLGLQRRRFTTFPPHRHAPKEALPSGC</sequence>
<comment type="caution">
    <text evidence="1">The sequence shown here is derived from an EMBL/GenBank/DDBJ whole genome shotgun (WGS) entry which is preliminary data.</text>
</comment>
<dbReference type="Proteomes" id="UP001151532">
    <property type="component" value="Chromosome 19"/>
</dbReference>
<name>A0A9Q0ZS00_SALPP</name>
<protein>
    <submittedName>
        <fullName evidence="1">Uncharacterized protein</fullName>
    </submittedName>
</protein>